<dbReference type="GO" id="GO:0003743">
    <property type="term" value="F:translation initiation factor activity"/>
    <property type="evidence" value="ECO:0007669"/>
    <property type="project" value="UniProtKB-KW"/>
</dbReference>
<feature type="non-terminal residue" evidence="2">
    <location>
        <position position="41"/>
    </location>
</feature>
<organism evidence="2 3">
    <name type="scientific">Lonchura striata</name>
    <name type="common">white-rumped munia</name>
    <dbReference type="NCBI Taxonomy" id="40157"/>
    <lineage>
        <taxon>Eukaryota</taxon>
        <taxon>Metazoa</taxon>
        <taxon>Chordata</taxon>
        <taxon>Craniata</taxon>
        <taxon>Vertebrata</taxon>
        <taxon>Euteleostomi</taxon>
        <taxon>Archelosauria</taxon>
        <taxon>Archosauria</taxon>
        <taxon>Dinosauria</taxon>
        <taxon>Saurischia</taxon>
        <taxon>Theropoda</taxon>
        <taxon>Coelurosauria</taxon>
        <taxon>Aves</taxon>
        <taxon>Neognathae</taxon>
        <taxon>Neoaves</taxon>
        <taxon>Telluraves</taxon>
        <taxon>Australaves</taxon>
        <taxon>Passeriformes</taxon>
        <taxon>Passeroidea</taxon>
        <taxon>Estrildidae</taxon>
        <taxon>Estrildinae</taxon>
        <taxon>Lonchura</taxon>
    </lineage>
</organism>
<dbReference type="Gene3D" id="3.40.50.300">
    <property type="entry name" value="P-loop containing nucleotide triphosphate hydrolases"/>
    <property type="match status" value="1"/>
</dbReference>
<evidence type="ECO:0000313" key="2">
    <source>
        <dbReference type="EMBL" id="OWK49967.1"/>
    </source>
</evidence>
<dbReference type="EMBL" id="MUZQ01000648">
    <property type="protein sequence ID" value="OWK49967.1"/>
    <property type="molecule type" value="Genomic_DNA"/>
</dbReference>
<name>A0A218U890_9PASE</name>
<feature type="domain" description="Helicase C-terminal" evidence="1">
    <location>
        <begin position="4"/>
        <end position="40"/>
    </location>
</feature>
<dbReference type="Pfam" id="PF00271">
    <property type="entry name" value="Helicase_C"/>
    <property type="match status" value="1"/>
</dbReference>
<protein>
    <submittedName>
        <fullName evidence="2">Eukaryotic initiation factor 4A-I</fullName>
    </submittedName>
</protein>
<dbReference type="InterPro" id="IPR027417">
    <property type="entry name" value="P-loop_NTPase"/>
</dbReference>
<keyword evidence="2" id="KW-0396">Initiation factor</keyword>
<reference evidence="2 3" key="1">
    <citation type="submission" date="2017-05" db="EMBL/GenBank/DDBJ databases">
        <title>Genome of assembly of the Bengalese finch, Lonchura striata domestica.</title>
        <authorList>
            <person name="Colquitt B.M."/>
            <person name="Brainard M.S."/>
        </authorList>
    </citation>
    <scope>NUCLEOTIDE SEQUENCE [LARGE SCALE GENOMIC DNA]</scope>
    <source>
        <strain evidence="2">White83orange57</strain>
    </source>
</reference>
<evidence type="ECO:0000313" key="3">
    <source>
        <dbReference type="Proteomes" id="UP000197619"/>
    </source>
</evidence>
<keyword evidence="2" id="KW-0648">Protein biosynthesis</keyword>
<dbReference type="Proteomes" id="UP000197619">
    <property type="component" value="Unassembled WGS sequence"/>
</dbReference>
<keyword evidence="3" id="KW-1185">Reference proteome</keyword>
<gene>
    <name evidence="2" type="primary">EIF4A1_1</name>
    <name evidence="2" type="ORF">RLOC_00014693</name>
</gene>
<dbReference type="InterPro" id="IPR001650">
    <property type="entry name" value="Helicase_C-like"/>
</dbReference>
<dbReference type="SUPFAM" id="SSF52540">
    <property type="entry name" value="P-loop containing nucleoside triphosphate hydrolases"/>
    <property type="match status" value="1"/>
</dbReference>
<evidence type="ECO:0000259" key="1">
    <source>
        <dbReference type="Pfam" id="PF00271"/>
    </source>
</evidence>
<comment type="caution">
    <text evidence="2">The sequence shown here is derived from an EMBL/GenBank/DDBJ whole genome shotgun (WGS) entry which is preliminary data.</text>
</comment>
<accession>A0A218U890</accession>
<sequence>MHARDFTVSAMHGDMDQKERDVIMREFRSGSSRVLITTDLL</sequence>
<proteinExistence type="predicted"/>
<dbReference type="AlphaFoldDB" id="A0A218U890"/>